<reference evidence="3 4" key="2">
    <citation type="submission" date="2013-04" db="EMBL/GenBank/DDBJ databases">
        <authorList>
            <person name="Fiebig A."/>
            <person name="Pradella S."/>
            <person name="Wagner-Doebler I."/>
        </authorList>
    </citation>
    <scope>NUCLEOTIDE SEQUENCE [LARGE SCALE GENOMIC DNA]</scope>
    <source>
        <strain evidence="4">DSM 17067 / NCIMB 14079 / DFL-11</strain>
    </source>
</reference>
<dbReference type="RefSeq" id="WP_134852999.1">
    <property type="nucleotide sequence ID" value="NZ_CM011002.1"/>
</dbReference>
<reference evidence="3 4" key="1">
    <citation type="submission" date="2008-01" db="EMBL/GenBank/DDBJ databases">
        <authorList>
            <person name="Wagner-Dobler I."/>
            <person name="Ferriera S."/>
            <person name="Johnson J."/>
            <person name="Kravitz S."/>
            <person name="Beeson K."/>
            <person name="Sutton G."/>
            <person name="Rogers Y.-H."/>
            <person name="Friedman R."/>
            <person name="Frazier M."/>
            <person name="Venter J.C."/>
        </authorList>
    </citation>
    <scope>NUCLEOTIDE SEQUENCE [LARGE SCALE GENOMIC DNA]</scope>
    <source>
        <strain evidence="4">DSM 17067 / NCIMB 14079 / DFL-11</strain>
    </source>
</reference>
<accession>A0A5E8GX40</accession>
<sequence>MFKSLMSAMVIAGALVLPGKAFAEDGAAVYSGAELFEVCLNPNEGQNRAICMSYVSAVVDSRNLIKTESGLRLCVPERTPIKQLIKSALIWMNDQPRIGGLSGAEAVFFALKDKYPC</sequence>
<feature type="signal peptide" evidence="1">
    <location>
        <begin position="1"/>
        <end position="23"/>
    </location>
</feature>
<dbReference type="Gene3D" id="1.10.890.40">
    <property type="match status" value="1"/>
</dbReference>
<gene>
    <name evidence="3" type="ORF">SADFL11_1202</name>
</gene>
<keyword evidence="1" id="KW-0732">Signal</keyword>
<organism evidence="3 4">
    <name type="scientific">Roseibium alexandrii (strain DSM 17067 / NCIMB 14079 / DFL-11)</name>
    <name type="common">Labrenzia alexandrii</name>
    <dbReference type="NCBI Taxonomy" id="244592"/>
    <lineage>
        <taxon>Bacteria</taxon>
        <taxon>Pseudomonadati</taxon>
        <taxon>Pseudomonadota</taxon>
        <taxon>Alphaproteobacteria</taxon>
        <taxon>Hyphomicrobiales</taxon>
        <taxon>Stappiaceae</taxon>
        <taxon>Roseibium</taxon>
    </lineage>
</organism>
<dbReference type="Proteomes" id="UP000004703">
    <property type="component" value="Chromosome"/>
</dbReference>
<comment type="caution">
    <text evidence="3">The sequence shown here is derived from an EMBL/GenBank/DDBJ whole genome shotgun (WGS) entry which is preliminary data.</text>
</comment>
<evidence type="ECO:0000313" key="4">
    <source>
        <dbReference type="Proteomes" id="UP000004703"/>
    </source>
</evidence>
<feature type="chain" id="PRO_5022798839" description="Rap1a immunity protein domain-containing protein" evidence="1">
    <location>
        <begin position="24"/>
        <end position="117"/>
    </location>
</feature>
<proteinExistence type="predicted"/>
<dbReference type="EMBL" id="ACCU02000003">
    <property type="protein sequence ID" value="EEE43916.2"/>
    <property type="molecule type" value="Genomic_DNA"/>
</dbReference>
<dbReference type="InterPro" id="IPR041238">
    <property type="entry name" value="Rap1a"/>
</dbReference>
<feature type="domain" description="Rap1a immunity protein" evidence="2">
    <location>
        <begin position="31"/>
        <end position="117"/>
    </location>
</feature>
<evidence type="ECO:0000256" key="1">
    <source>
        <dbReference type="SAM" id="SignalP"/>
    </source>
</evidence>
<protein>
    <recommendedName>
        <fullName evidence="2">Rap1a immunity protein domain-containing protein</fullName>
    </recommendedName>
</protein>
<evidence type="ECO:0000313" key="3">
    <source>
        <dbReference type="EMBL" id="EEE43916.2"/>
    </source>
</evidence>
<name>A0A5E8GX40_ROSAD</name>
<dbReference type="AlphaFoldDB" id="A0A5E8GX40"/>
<evidence type="ECO:0000259" key="2">
    <source>
        <dbReference type="Pfam" id="PF18602"/>
    </source>
</evidence>
<dbReference type="Pfam" id="PF18602">
    <property type="entry name" value="Rap1a"/>
    <property type="match status" value="1"/>
</dbReference>